<feature type="repeat" description="RCC1" evidence="3">
    <location>
        <begin position="156"/>
        <end position="205"/>
    </location>
</feature>
<dbReference type="GO" id="GO:0005085">
    <property type="term" value="F:guanyl-nucleotide exchange factor activity"/>
    <property type="evidence" value="ECO:0007669"/>
    <property type="project" value="TreeGrafter"/>
</dbReference>
<evidence type="ECO:0000256" key="3">
    <source>
        <dbReference type="PROSITE-ProRule" id="PRU00235"/>
    </source>
</evidence>
<organism evidence="6 7">
    <name type="scientific">Cymbomonas tetramitiformis</name>
    <dbReference type="NCBI Taxonomy" id="36881"/>
    <lineage>
        <taxon>Eukaryota</taxon>
        <taxon>Viridiplantae</taxon>
        <taxon>Chlorophyta</taxon>
        <taxon>Pyramimonadophyceae</taxon>
        <taxon>Pyramimonadales</taxon>
        <taxon>Pyramimonadaceae</taxon>
        <taxon>Cymbomonas</taxon>
    </lineage>
</organism>
<evidence type="ECO:0000313" key="7">
    <source>
        <dbReference type="Proteomes" id="UP001190700"/>
    </source>
</evidence>
<dbReference type="EMBL" id="LGRX02012480">
    <property type="protein sequence ID" value="KAK3267323.1"/>
    <property type="molecule type" value="Genomic_DNA"/>
</dbReference>
<proteinExistence type="predicted"/>
<evidence type="ECO:0000259" key="5">
    <source>
        <dbReference type="Pfam" id="PF25390"/>
    </source>
</evidence>
<dbReference type="InterPro" id="IPR058923">
    <property type="entry name" value="RCC1-like_dom"/>
</dbReference>
<comment type="caution">
    <text evidence="6">The sequence shown here is derived from an EMBL/GenBank/DDBJ whole genome shotgun (WGS) entry which is preliminary data.</text>
</comment>
<dbReference type="PANTHER" id="PTHR45982:SF1">
    <property type="entry name" value="REGULATOR OF CHROMOSOME CONDENSATION"/>
    <property type="match status" value="1"/>
</dbReference>
<reference evidence="6 7" key="1">
    <citation type="journal article" date="2015" name="Genome Biol. Evol.">
        <title>Comparative Genomics of a Bacterivorous Green Alga Reveals Evolutionary Causalities and Consequences of Phago-Mixotrophic Mode of Nutrition.</title>
        <authorList>
            <person name="Burns J.A."/>
            <person name="Paasch A."/>
            <person name="Narechania A."/>
            <person name="Kim E."/>
        </authorList>
    </citation>
    <scope>NUCLEOTIDE SEQUENCE [LARGE SCALE GENOMIC DNA]</scope>
    <source>
        <strain evidence="6 7">PLY_AMNH</strain>
    </source>
</reference>
<keyword evidence="2" id="KW-0677">Repeat</keyword>
<accession>A0AAE0FX66</accession>
<protein>
    <recommendedName>
        <fullName evidence="5">RCC1-like domain-containing protein</fullName>
    </recommendedName>
</protein>
<dbReference type="PROSITE" id="PS50012">
    <property type="entry name" value="RCC1_3"/>
    <property type="match status" value="3"/>
</dbReference>
<evidence type="ECO:0000313" key="6">
    <source>
        <dbReference type="EMBL" id="KAK3267323.1"/>
    </source>
</evidence>
<evidence type="ECO:0000256" key="4">
    <source>
        <dbReference type="SAM" id="MobiDB-lite"/>
    </source>
</evidence>
<dbReference type="Gene3D" id="2.130.10.30">
    <property type="entry name" value="Regulator of chromosome condensation 1/beta-lactamase-inhibitor protein II"/>
    <property type="match status" value="1"/>
</dbReference>
<dbReference type="InterPro" id="IPR009091">
    <property type="entry name" value="RCC1/BLIP-II"/>
</dbReference>
<dbReference type="InterPro" id="IPR051553">
    <property type="entry name" value="Ran_GTPase-activating"/>
</dbReference>
<dbReference type="PRINTS" id="PR00633">
    <property type="entry name" value="RCCNDNSATION"/>
</dbReference>
<feature type="region of interest" description="Disordered" evidence="4">
    <location>
        <begin position="210"/>
        <end position="239"/>
    </location>
</feature>
<dbReference type="AlphaFoldDB" id="A0AAE0FX66"/>
<dbReference type="InterPro" id="IPR000408">
    <property type="entry name" value="Reg_chr_condens"/>
</dbReference>
<feature type="compositionally biased region" description="Basic and acidic residues" evidence="4">
    <location>
        <begin position="230"/>
        <end position="239"/>
    </location>
</feature>
<dbReference type="Pfam" id="PF25390">
    <property type="entry name" value="WD40_RLD"/>
    <property type="match status" value="1"/>
</dbReference>
<feature type="domain" description="RCC1-like" evidence="5">
    <location>
        <begin position="13"/>
        <end position="232"/>
    </location>
</feature>
<feature type="non-terminal residue" evidence="6">
    <location>
        <position position="1"/>
    </location>
</feature>
<evidence type="ECO:0000256" key="2">
    <source>
        <dbReference type="ARBA" id="ARBA00022737"/>
    </source>
</evidence>
<keyword evidence="7" id="KW-1185">Reference proteome</keyword>
<dbReference type="PROSITE" id="PS00626">
    <property type="entry name" value="RCC1_2"/>
    <property type="match status" value="1"/>
</dbReference>
<gene>
    <name evidence="6" type="ORF">CYMTET_24114</name>
</gene>
<feature type="repeat" description="RCC1" evidence="3">
    <location>
        <begin position="97"/>
        <end position="155"/>
    </location>
</feature>
<dbReference type="SUPFAM" id="SSF50985">
    <property type="entry name" value="RCC1/BLIP-II"/>
    <property type="match status" value="1"/>
</dbReference>
<name>A0AAE0FX66_9CHLO</name>
<evidence type="ECO:0000256" key="1">
    <source>
        <dbReference type="ARBA" id="ARBA00022658"/>
    </source>
</evidence>
<dbReference type="Proteomes" id="UP001190700">
    <property type="component" value="Unassembled WGS sequence"/>
</dbReference>
<keyword evidence="1" id="KW-0344">Guanine-nucleotide releasing factor</keyword>
<feature type="repeat" description="RCC1" evidence="3">
    <location>
        <begin position="206"/>
        <end position="239"/>
    </location>
</feature>
<dbReference type="PANTHER" id="PTHR45982">
    <property type="entry name" value="REGULATOR OF CHROMOSOME CONDENSATION"/>
    <property type="match status" value="1"/>
</dbReference>
<sequence>GGATDSAGLPVDSEPGFVEGLPSDDIVLSIATGFYNTLVACRSGRLFCSGENQNAQCGVGDPNLFHMKCVHELEDAGAHVVAASGGYCHTLVLERAGRIFSLGCGEDGQRGDGVDPDNPGASEERPLVTLVPLPGGRRSTQVSAGLNHSLALAEDGSVWAWGSNEYGQLGLPGDYCRCSPVQVPLDQPAVQVNGGSTHSAILGKDGRVYTMGNGDNGQLGTGSEESWETPEPHEIRSMP</sequence>
<dbReference type="GO" id="GO:0005737">
    <property type="term" value="C:cytoplasm"/>
    <property type="evidence" value="ECO:0007669"/>
    <property type="project" value="TreeGrafter"/>
</dbReference>